<sequence>MVVSRPSVLTKSHKSFALMTPVFLRSKSAPDLRPSCDINAVRCSRQVREDEGSLTPEVPVFFLPFHFFFNESSSFFNFPFRSATAVRGAASGLTIGVGLPLGVWILSSEDCALAQRVGGKPRGEQGIDGGGVEGSMNAPRSRAASPPSDELLEDDCCSSGMRSPRRLRRYPLGGEVRAVNLLGLAVVCDAAMETTSRMMKHKESFIAGSLRPA</sequence>
<protein>
    <submittedName>
        <fullName evidence="2">Uncharacterized protein</fullName>
    </submittedName>
</protein>
<reference evidence="2 3" key="1">
    <citation type="journal article" date="2018" name="Mol. Biol. Evol.">
        <title>Broad Genomic Sampling Reveals a Smut Pathogenic Ancestry of the Fungal Clade Ustilaginomycotina.</title>
        <authorList>
            <person name="Kijpornyongpan T."/>
            <person name="Mondo S.J."/>
            <person name="Barry K."/>
            <person name="Sandor L."/>
            <person name="Lee J."/>
            <person name="Lipzen A."/>
            <person name="Pangilinan J."/>
            <person name="LaButti K."/>
            <person name="Hainaut M."/>
            <person name="Henrissat B."/>
            <person name="Grigoriev I.V."/>
            <person name="Spatafora J.W."/>
            <person name="Aime M.C."/>
        </authorList>
    </citation>
    <scope>NUCLEOTIDE SEQUENCE [LARGE SCALE GENOMIC DNA]</scope>
    <source>
        <strain evidence="2 3">MCA 4718</strain>
    </source>
</reference>
<evidence type="ECO:0000313" key="2">
    <source>
        <dbReference type="EMBL" id="PWN18677.1"/>
    </source>
</evidence>
<dbReference type="EMBL" id="KZ819335">
    <property type="protein sequence ID" value="PWN18677.1"/>
    <property type="molecule type" value="Genomic_DNA"/>
</dbReference>
<feature type="region of interest" description="Disordered" evidence="1">
    <location>
        <begin position="117"/>
        <end position="156"/>
    </location>
</feature>
<accession>A0A316U003</accession>
<gene>
    <name evidence="2" type="ORF">BCV69DRAFT_69981</name>
</gene>
<dbReference type="Proteomes" id="UP000245942">
    <property type="component" value="Unassembled WGS sequence"/>
</dbReference>
<dbReference type="GeneID" id="37017196"/>
<organism evidence="2 3">
    <name type="scientific">Pseudomicrostroma glucosiphilum</name>
    <dbReference type="NCBI Taxonomy" id="1684307"/>
    <lineage>
        <taxon>Eukaryota</taxon>
        <taxon>Fungi</taxon>
        <taxon>Dikarya</taxon>
        <taxon>Basidiomycota</taxon>
        <taxon>Ustilaginomycotina</taxon>
        <taxon>Exobasidiomycetes</taxon>
        <taxon>Microstromatales</taxon>
        <taxon>Microstromatales incertae sedis</taxon>
        <taxon>Pseudomicrostroma</taxon>
    </lineage>
</organism>
<proteinExistence type="predicted"/>
<dbReference type="AlphaFoldDB" id="A0A316U003"/>
<evidence type="ECO:0000256" key="1">
    <source>
        <dbReference type="SAM" id="MobiDB-lite"/>
    </source>
</evidence>
<name>A0A316U003_9BASI</name>
<keyword evidence="3" id="KW-1185">Reference proteome</keyword>
<evidence type="ECO:0000313" key="3">
    <source>
        <dbReference type="Proteomes" id="UP000245942"/>
    </source>
</evidence>
<dbReference type="RefSeq" id="XP_025345837.1">
    <property type="nucleotide sequence ID" value="XM_025495462.1"/>
</dbReference>